<keyword evidence="7 9" id="KW-0811">Translocation</keyword>
<comment type="subcellular location">
    <subcellularLocation>
        <location evidence="1 9">Cell membrane</location>
        <topology evidence="1 9">Multi-pass membrane protein</topology>
    </subcellularLocation>
</comment>
<keyword evidence="3 9" id="KW-1003">Cell membrane</keyword>
<dbReference type="PANTHER" id="PTHR30081">
    <property type="entry name" value="PROTEIN-EXPORT MEMBRANE PROTEIN SEC"/>
    <property type="match status" value="1"/>
</dbReference>
<proteinExistence type="inferred from homology"/>
<dbReference type="GO" id="GO:0006605">
    <property type="term" value="P:protein targeting"/>
    <property type="evidence" value="ECO:0007669"/>
    <property type="project" value="UniProtKB-UniRule"/>
</dbReference>
<dbReference type="FunFam" id="1.20.1640.10:FF:000004">
    <property type="entry name" value="Protein translocase subunit SecD"/>
    <property type="match status" value="1"/>
</dbReference>
<dbReference type="InterPro" id="IPR022646">
    <property type="entry name" value="SecD/SecF_CS"/>
</dbReference>
<dbReference type="GO" id="GO:0043952">
    <property type="term" value="P:protein transport by the Sec complex"/>
    <property type="evidence" value="ECO:0007669"/>
    <property type="project" value="UniProtKB-UniRule"/>
</dbReference>
<feature type="transmembrane region" description="Helical" evidence="9">
    <location>
        <begin position="514"/>
        <end position="538"/>
    </location>
</feature>
<dbReference type="Gene3D" id="3.30.1360.200">
    <property type="match status" value="1"/>
</dbReference>
<keyword evidence="8 9" id="KW-0472">Membrane</keyword>
<evidence type="ECO:0000313" key="15">
    <source>
        <dbReference type="EMBL" id="HHS30875.1"/>
    </source>
</evidence>
<dbReference type="SUPFAM" id="SSF82866">
    <property type="entry name" value="Multidrug efflux transporter AcrB transmembrane domain"/>
    <property type="match status" value="2"/>
</dbReference>
<comment type="similarity">
    <text evidence="9">Belongs to the SecD/SecF family. SecD subfamily.</text>
</comment>
<dbReference type="InterPro" id="IPR048634">
    <property type="entry name" value="SecD_SecF_C"/>
</dbReference>
<feature type="transmembrane region" description="Helical" evidence="9">
    <location>
        <begin position="568"/>
        <end position="591"/>
    </location>
</feature>
<dbReference type="InterPro" id="IPR005791">
    <property type="entry name" value="SecD"/>
</dbReference>
<gene>
    <name evidence="9 15" type="primary">secD</name>
    <name evidence="10" type="synonym">secF</name>
    <name evidence="15" type="ORF">ENV52_14380</name>
</gene>
<comment type="subunit">
    <text evidence="9">Forms a complex with SecF. Part of the essential Sec protein translocation apparatus which comprises SecA, SecYEG and auxiliary proteins SecDF. Other proteins may also be involved.</text>
</comment>
<keyword evidence="5 9" id="KW-0653">Protein transport</keyword>
<reference evidence="15" key="1">
    <citation type="journal article" date="2020" name="mSystems">
        <title>Genome- and Community-Level Interaction Insights into Carbon Utilization and Element Cycling Functions of Hydrothermarchaeota in Hydrothermal Sediment.</title>
        <authorList>
            <person name="Zhou Z."/>
            <person name="Liu Y."/>
            <person name="Xu W."/>
            <person name="Pan J."/>
            <person name="Luo Z.H."/>
            <person name="Li M."/>
        </authorList>
    </citation>
    <scope>NUCLEOTIDE SEQUENCE [LARGE SCALE GENOMIC DNA]</scope>
    <source>
        <strain evidence="15">SpSt-767</strain>
    </source>
</reference>
<feature type="transmembrane region" description="Helical" evidence="9">
    <location>
        <begin position="419"/>
        <end position="438"/>
    </location>
</feature>
<evidence type="ECO:0000256" key="5">
    <source>
        <dbReference type="ARBA" id="ARBA00022927"/>
    </source>
</evidence>
<keyword evidence="4 9" id="KW-0812">Transmembrane</keyword>
<protein>
    <recommendedName>
        <fullName evidence="9 10">Multifunctional fusion protein</fullName>
    </recommendedName>
    <domain>
        <recommendedName>
            <fullName evidence="9">Protein translocase subunit SecD</fullName>
        </recommendedName>
    </domain>
    <domain>
        <recommendedName>
            <fullName evidence="10">Protein-export membrane protein SecF</fullName>
        </recommendedName>
    </domain>
</protein>
<feature type="domain" description="Protein export membrane protein SecD/SecF C-terminal" evidence="12">
    <location>
        <begin position="370"/>
        <end position="541"/>
    </location>
</feature>
<dbReference type="Pfam" id="PF21760">
    <property type="entry name" value="SecD_1st"/>
    <property type="match status" value="1"/>
</dbReference>
<keyword evidence="2 9" id="KW-0813">Transport</keyword>
<dbReference type="PANTHER" id="PTHR30081:SF1">
    <property type="entry name" value="PROTEIN TRANSLOCASE SUBUNIT SECD"/>
    <property type="match status" value="1"/>
</dbReference>
<dbReference type="InterPro" id="IPR022645">
    <property type="entry name" value="SecD/SecF_bac"/>
</dbReference>
<evidence type="ECO:0000256" key="4">
    <source>
        <dbReference type="ARBA" id="ARBA00022692"/>
    </source>
</evidence>
<evidence type="ECO:0000256" key="6">
    <source>
        <dbReference type="ARBA" id="ARBA00022989"/>
    </source>
</evidence>
<dbReference type="InterPro" id="IPR055344">
    <property type="entry name" value="SecD_SecF_C_bact"/>
</dbReference>
<dbReference type="NCBIfam" id="TIGR01129">
    <property type="entry name" value="secD"/>
    <property type="match status" value="1"/>
</dbReference>
<feature type="transmembrane region" description="Helical" evidence="9">
    <location>
        <begin position="718"/>
        <end position="739"/>
    </location>
</feature>
<feature type="transmembrane region" description="Helical" evidence="9">
    <location>
        <begin position="745"/>
        <end position="766"/>
    </location>
</feature>
<feature type="domain" description="Protein translocase subunit SecDF P1" evidence="13">
    <location>
        <begin position="152"/>
        <end position="210"/>
    </location>
</feature>
<feature type="domain" description="SecDF P1 head subdomain" evidence="14">
    <location>
        <begin position="265"/>
        <end position="369"/>
    </location>
</feature>
<feature type="compositionally biased region" description="Basic and acidic residues" evidence="11">
    <location>
        <begin position="866"/>
        <end position="878"/>
    </location>
</feature>
<comment type="caution">
    <text evidence="9">Lacks conserved residue(s) required for the propagation of feature annotation.</text>
</comment>
<feature type="compositionally biased region" description="Basic residues" evidence="11">
    <location>
        <begin position="879"/>
        <end position="890"/>
    </location>
</feature>
<dbReference type="Pfam" id="PF22599">
    <property type="entry name" value="SecDF_P1_head"/>
    <property type="match status" value="1"/>
</dbReference>
<evidence type="ECO:0000256" key="10">
    <source>
        <dbReference type="HAMAP-Rule" id="MF_01464"/>
    </source>
</evidence>
<feature type="transmembrane region" description="Helical" evidence="9">
    <location>
        <begin position="694"/>
        <end position="711"/>
    </location>
</feature>
<dbReference type="EMBL" id="DTGR01000220">
    <property type="protein sequence ID" value="HHS30875.1"/>
    <property type="molecule type" value="Genomic_DNA"/>
</dbReference>
<comment type="subunit">
    <text evidence="10">Forms a complex with SecD. Part of the essential Sec protein translocation apparatus which comprises SecA, SecYEG and auxiliary proteins SecDF. Other proteins may also be involved.</text>
</comment>
<dbReference type="Gene3D" id="1.20.1640.10">
    <property type="entry name" value="Multidrug efflux transporter AcrB transmembrane domain"/>
    <property type="match status" value="2"/>
</dbReference>
<dbReference type="GO" id="GO:0015450">
    <property type="term" value="F:protein-transporting ATPase activity"/>
    <property type="evidence" value="ECO:0007669"/>
    <property type="project" value="InterPro"/>
</dbReference>
<dbReference type="NCBIfam" id="TIGR00916">
    <property type="entry name" value="2A0604s01"/>
    <property type="match status" value="2"/>
</dbReference>
<dbReference type="InterPro" id="IPR048631">
    <property type="entry name" value="SecD_1st"/>
</dbReference>
<dbReference type="AlphaFoldDB" id="A0A7V6A631"/>
<feature type="transmembrane region" description="Helical" evidence="9">
    <location>
        <begin position="796"/>
        <end position="817"/>
    </location>
</feature>
<dbReference type="NCBIfam" id="NF009583">
    <property type="entry name" value="PRK13024.1-3"/>
    <property type="match status" value="1"/>
</dbReference>
<keyword evidence="6 9" id="KW-1133">Transmembrane helix</keyword>
<evidence type="ECO:0000259" key="13">
    <source>
        <dbReference type="Pfam" id="PF21760"/>
    </source>
</evidence>
<evidence type="ECO:0000256" key="2">
    <source>
        <dbReference type="ARBA" id="ARBA00022448"/>
    </source>
</evidence>
<dbReference type="HAMAP" id="MF_01463_B">
    <property type="entry name" value="SecD_B"/>
    <property type="match status" value="1"/>
</dbReference>
<dbReference type="InterPro" id="IPR022813">
    <property type="entry name" value="SecD/SecF_arch_bac"/>
</dbReference>
<dbReference type="PRINTS" id="PR01755">
    <property type="entry name" value="SECFTRNLCASE"/>
</dbReference>
<evidence type="ECO:0000259" key="14">
    <source>
        <dbReference type="Pfam" id="PF22599"/>
    </source>
</evidence>
<evidence type="ECO:0000256" key="11">
    <source>
        <dbReference type="SAM" id="MobiDB-lite"/>
    </source>
</evidence>
<dbReference type="Pfam" id="PF02355">
    <property type="entry name" value="SecD_SecF_C"/>
    <property type="match status" value="2"/>
</dbReference>
<organism evidence="15">
    <name type="scientific">Desulfobacca acetoxidans</name>
    <dbReference type="NCBI Taxonomy" id="60893"/>
    <lineage>
        <taxon>Bacteria</taxon>
        <taxon>Pseudomonadati</taxon>
        <taxon>Thermodesulfobacteriota</taxon>
        <taxon>Desulfobaccia</taxon>
        <taxon>Desulfobaccales</taxon>
        <taxon>Desulfobaccaceae</taxon>
        <taxon>Desulfobacca</taxon>
    </lineage>
</organism>
<dbReference type="NCBIfam" id="TIGR00966">
    <property type="entry name" value="transloc_SecF"/>
    <property type="match status" value="1"/>
</dbReference>
<evidence type="ECO:0000259" key="12">
    <source>
        <dbReference type="Pfam" id="PF02355"/>
    </source>
</evidence>
<feature type="transmembrane region" description="Helical" evidence="9">
    <location>
        <begin position="823"/>
        <end position="846"/>
    </location>
</feature>
<feature type="region of interest" description="Disordered" evidence="11">
    <location>
        <begin position="866"/>
        <end position="890"/>
    </location>
</feature>
<evidence type="ECO:0000256" key="7">
    <source>
        <dbReference type="ARBA" id="ARBA00023010"/>
    </source>
</evidence>
<evidence type="ECO:0000256" key="3">
    <source>
        <dbReference type="ARBA" id="ARBA00022475"/>
    </source>
</evidence>
<dbReference type="InterPro" id="IPR005665">
    <property type="entry name" value="SecF_bac"/>
</dbReference>
<dbReference type="Gene3D" id="3.30.70.3400">
    <property type="match status" value="2"/>
</dbReference>
<comment type="similarity">
    <text evidence="10">Belongs to the SecD/SecF family. SecF subfamily.</text>
</comment>
<evidence type="ECO:0000256" key="9">
    <source>
        <dbReference type="HAMAP-Rule" id="MF_01463"/>
    </source>
</evidence>
<accession>A0A7V6A631</accession>
<feature type="transmembrane region" description="Helical" evidence="9">
    <location>
        <begin position="486"/>
        <end position="508"/>
    </location>
</feature>
<comment type="function">
    <text evidence="9">Part of the Sec protein translocase complex. Interacts with the SecYEG preprotein conducting channel. SecDF uses the proton motive force (PMF) to complete protein translocation after the ATP-dependent function of SecA.</text>
</comment>
<dbReference type="Pfam" id="PF07549">
    <property type="entry name" value="Sec_GG"/>
    <property type="match status" value="2"/>
</dbReference>
<evidence type="ECO:0000256" key="8">
    <source>
        <dbReference type="ARBA" id="ARBA00023136"/>
    </source>
</evidence>
<sequence length="890" mass="98822">MLRAVRLKFLFLFLLTVISILLVLPSWVQMPSWWTTYVSRGLNLGLDLKGGMHLVLEVDLEQAIHNELDRTARNLNAIADRQKISLKVGDIVDDYLPVTLFKAGNEDAFAKLVKDYFPKLEMKGPTPVGGGQQYTLSLRPKEVETFKEDTLRRSLEILRNRIDQFGVTEPVIVPQGTDQIVVQLPGIQDPARARALIRQTAQLEFKLVDDETPVNLPELIDQAEKDGRLKDRYDQAEVNKALAGKIPADDEVYYELRRDPDTHRETKIPLLLKKRVLLTGDRVENAVVRPEGAEIAVIVHFNTEGAQEFARITREYVKKRLAIILDNVVRSAPVIQEPITQGVARITGNFTPEEAADLATVLRVGALPASVKIVQDITVGPTLGQDSIRKGIISGILATLLVVAFMVFYYHFSGLVADYALILNTIMLLGCLSLFGATLTLPGIAGIILSLGMAVDSNVLIYERMREEFAAGKPLKAGIDGGYDKAFWTIIDSHVTTLITALVLFIFGTGPIKGFAVTLSLGVALNLFTALFGTRAVYDWMILKRWLKHLKFLELFHKPNIDFIGKRYYAFAVSAVLGILGILAFVFMVWFGRGNLGVEFTGGAMVQFTAAKSFTVGEVRHALEKEGWGQAEIQPIEGAKGLMIRMKTITGTSVSQMSDKLTKALNENIPQNHFKAVGTTEIGASVSKDLRQKAIIAISLSMLAIIVYLWFRFEFIFGIAATIATFHDVLAVLGIFYLLNREISLLVVTALLTLAGYSLTDTVVVFDRIRENLARRRGTLGEIINHSINEVLSRTIITSATVFLVVVALFFFGGVVLEDFALAMILGVIVGTYSSIFVASPIVFAWRKEYKRVEVKRDKVIELAEQQQRRTEKKAVEPRKKKKGGRKKSG</sequence>
<evidence type="ECO:0000256" key="1">
    <source>
        <dbReference type="ARBA" id="ARBA00004651"/>
    </source>
</evidence>
<name>A0A7V6A631_9BACT</name>
<comment type="caution">
    <text evidence="15">The sequence shown here is derived from an EMBL/GenBank/DDBJ whole genome shotgun (WGS) entry which is preliminary data.</text>
</comment>
<dbReference type="GO" id="GO:0005886">
    <property type="term" value="C:plasma membrane"/>
    <property type="evidence" value="ECO:0007669"/>
    <property type="project" value="UniProtKB-SubCell"/>
</dbReference>
<dbReference type="GO" id="GO:0065002">
    <property type="term" value="P:intracellular protein transmembrane transport"/>
    <property type="evidence" value="ECO:0007669"/>
    <property type="project" value="UniProtKB-UniRule"/>
</dbReference>
<dbReference type="HAMAP" id="MF_01464_B">
    <property type="entry name" value="SecF_B"/>
    <property type="match status" value="1"/>
</dbReference>
<dbReference type="InterPro" id="IPR054384">
    <property type="entry name" value="SecDF_P1_head"/>
</dbReference>
<feature type="transmembrane region" description="Helical" evidence="9">
    <location>
        <begin position="391"/>
        <end position="412"/>
    </location>
</feature>
<feature type="domain" description="Protein export membrane protein SecD/SecF C-terminal" evidence="12">
    <location>
        <begin position="667"/>
        <end position="848"/>
    </location>
</feature>